<keyword evidence="6" id="KW-0677">Repeat</keyword>
<reference evidence="25" key="2">
    <citation type="submission" date="2025-08" db="UniProtKB">
        <authorList>
            <consortium name="Ensembl"/>
        </authorList>
    </citation>
    <scope>IDENTIFICATION</scope>
    <source>
        <strain evidence="25">Glennie</strain>
    </source>
</reference>
<dbReference type="InterPro" id="IPR048286">
    <property type="entry name" value="Integrin_alpha_Ig-like_3"/>
</dbReference>
<dbReference type="GO" id="GO:0009986">
    <property type="term" value="C:cell surface"/>
    <property type="evidence" value="ECO:0000318"/>
    <property type="project" value="GO_Central"/>
</dbReference>
<feature type="signal peptide" evidence="23">
    <location>
        <begin position="1"/>
        <end position="27"/>
    </location>
</feature>
<dbReference type="InterPro" id="IPR000413">
    <property type="entry name" value="Integrin_alpha"/>
</dbReference>
<evidence type="ECO:0000256" key="13">
    <source>
        <dbReference type="ARBA" id="ARBA00023157"/>
    </source>
</evidence>
<accession>F7FJG0</accession>
<dbReference type="Gene3D" id="1.20.5.930">
    <property type="entry name" value="Bicelle-embedded integrin alpha(iib) transmembrane segment"/>
    <property type="match status" value="1"/>
</dbReference>
<dbReference type="InterPro" id="IPR018184">
    <property type="entry name" value="Integrin_alpha_C_CS"/>
</dbReference>
<dbReference type="GO" id="GO:0009897">
    <property type="term" value="C:external side of plasma membrane"/>
    <property type="evidence" value="ECO:0007669"/>
    <property type="project" value="Ensembl"/>
</dbReference>
<keyword evidence="5 23" id="KW-0732">Signal</keyword>
<dbReference type="Gene3D" id="2.60.40.1460">
    <property type="entry name" value="Integrin domains. Chain A, domain 2"/>
    <property type="match status" value="1"/>
</dbReference>
<evidence type="ECO:0000256" key="9">
    <source>
        <dbReference type="ARBA" id="ARBA00022889"/>
    </source>
</evidence>
<dbReference type="PRINTS" id="PR00453">
    <property type="entry name" value="VWFADOMAIN"/>
</dbReference>
<evidence type="ECO:0000256" key="19">
    <source>
        <dbReference type="ARBA" id="ARBA00078914"/>
    </source>
</evidence>
<dbReference type="FunFam" id="2.130.10.130:FF:000008">
    <property type="entry name" value="Integrin subunit alpha 2"/>
    <property type="match status" value="1"/>
</dbReference>
<evidence type="ECO:0000256" key="15">
    <source>
        <dbReference type="ARBA" id="ARBA00023180"/>
    </source>
</evidence>
<dbReference type="PRINTS" id="PR01185">
    <property type="entry name" value="INTEGRINA"/>
</dbReference>
<dbReference type="PANTHER" id="PTHR23220">
    <property type="entry name" value="INTEGRIN ALPHA"/>
    <property type="match status" value="1"/>
</dbReference>
<dbReference type="GO" id="GO:0045178">
    <property type="term" value="C:basal part of cell"/>
    <property type="evidence" value="ECO:0007669"/>
    <property type="project" value="Ensembl"/>
</dbReference>
<dbReference type="InterPro" id="IPR032695">
    <property type="entry name" value="Integrin_dom_sf"/>
</dbReference>
<evidence type="ECO:0000256" key="22">
    <source>
        <dbReference type="PROSITE-ProRule" id="PRU00803"/>
    </source>
</evidence>
<evidence type="ECO:0000259" key="24">
    <source>
        <dbReference type="PROSITE" id="PS50234"/>
    </source>
</evidence>
<evidence type="ECO:0000313" key="26">
    <source>
        <dbReference type="Proteomes" id="UP000002279"/>
    </source>
</evidence>
<evidence type="ECO:0000256" key="14">
    <source>
        <dbReference type="ARBA" id="ARBA00023170"/>
    </source>
</evidence>
<evidence type="ECO:0000256" key="17">
    <source>
        <dbReference type="ARBA" id="ARBA00068415"/>
    </source>
</evidence>
<evidence type="ECO:0000256" key="20">
    <source>
        <dbReference type="ARBA" id="ARBA00080513"/>
    </source>
</evidence>
<evidence type="ECO:0000256" key="4">
    <source>
        <dbReference type="ARBA" id="ARBA00022723"/>
    </source>
</evidence>
<feature type="repeat" description="FG-GAP" evidence="22">
    <location>
        <begin position="475"/>
        <end position="537"/>
    </location>
</feature>
<evidence type="ECO:0000256" key="2">
    <source>
        <dbReference type="ARBA" id="ARBA00008054"/>
    </source>
</evidence>
<dbReference type="SUPFAM" id="SSF53300">
    <property type="entry name" value="vWA-like"/>
    <property type="match status" value="1"/>
</dbReference>
<keyword evidence="8" id="KW-0460">Magnesium</keyword>
<dbReference type="PROSITE" id="PS50234">
    <property type="entry name" value="VWFA"/>
    <property type="match status" value="1"/>
</dbReference>
<dbReference type="Pfam" id="PF01839">
    <property type="entry name" value="FG-GAP"/>
    <property type="match status" value="2"/>
</dbReference>
<dbReference type="OrthoDB" id="5317514at2759"/>
<keyword evidence="26" id="KW-1185">Reference proteome</keyword>
<dbReference type="CTD" id="3673"/>
<feature type="chain" id="PRO_5028517589" description="Integrin alpha-2" evidence="23">
    <location>
        <begin position="28"/>
        <end position="1178"/>
    </location>
</feature>
<dbReference type="Proteomes" id="UP000002279">
    <property type="component" value="Chromosome 1"/>
</dbReference>
<dbReference type="InterPro" id="IPR002035">
    <property type="entry name" value="VWF_A"/>
</dbReference>
<dbReference type="Gene3D" id="2.60.40.1510">
    <property type="entry name" value="ntegrin, alpha v. Chain A, domain 3"/>
    <property type="match status" value="1"/>
</dbReference>
<dbReference type="GO" id="GO:0048333">
    <property type="term" value="P:mesodermal cell differentiation"/>
    <property type="evidence" value="ECO:0007669"/>
    <property type="project" value="Ensembl"/>
</dbReference>
<reference evidence="25 26" key="1">
    <citation type="journal article" date="2008" name="Nature">
        <title>Genome analysis of the platypus reveals unique signatures of evolution.</title>
        <authorList>
            <person name="Warren W.C."/>
            <person name="Hillier L.W."/>
            <person name="Marshall Graves J.A."/>
            <person name="Birney E."/>
            <person name="Ponting C.P."/>
            <person name="Grutzner F."/>
            <person name="Belov K."/>
            <person name="Miller W."/>
            <person name="Clarke L."/>
            <person name="Chinwalla A.T."/>
            <person name="Yang S.P."/>
            <person name="Heger A."/>
            <person name="Locke D.P."/>
            <person name="Miethke P."/>
            <person name="Waters P.D."/>
            <person name="Veyrunes F."/>
            <person name="Fulton L."/>
            <person name="Fulton B."/>
            <person name="Graves T."/>
            <person name="Wallis J."/>
            <person name="Puente X.S."/>
            <person name="Lopez-Otin C."/>
            <person name="Ordonez G.R."/>
            <person name="Eichler E.E."/>
            <person name="Chen L."/>
            <person name="Cheng Z."/>
            <person name="Deakin J.E."/>
            <person name="Alsop A."/>
            <person name="Thompson K."/>
            <person name="Kirby P."/>
            <person name="Papenfuss A.T."/>
            <person name="Wakefield M.J."/>
            <person name="Olender T."/>
            <person name="Lancet D."/>
            <person name="Huttley G.A."/>
            <person name="Smit A.F."/>
            <person name="Pask A."/>
            <person name="Temple-Smith P."/>
            <person name="Batzer M.A."/>
            <person name="Walker J.A."/>
            <person name="Konkel M.K."/>
            <person name="Harris R.S."/>
            <person name="Whittington C.M."/>
            <person name="Wong E.S."/>
            <person name="Gemmell N.J."/>
            <person name="Buschiazzo E."/>
            <person name="Vargas Jentzsch I.M."/>
            <person name="Merkel A."/>
            <person name="Schmitz J."/>
            <person name="Zemann A."/>
            <person name="Churakov G."/>
            <person name="Kriegs J.O."/>
            <person name="Brosius J."/>
            <person name="Murchison E.P."/>
            <person name="Sachidanandam R."/>
            <person name="Smith C."/>
            <person name="Hannon G.J."/>
            <person name="Tsend-Ayush E."/>
            <person name="McMillan D."/>
            <person name="Attenborough R."/>
            <person name="Rens W."/>
            <person name="Ferguson-Smith M."/>
            <person name="Lefevre C.M."/>
            <person name="Sharp J.A."/>
            <person name="Nicholas K.R."/>
            <person name="Ray D.A."/>
            <person name="Kube M."/>
            <person name="Reinhardt R."/>
            <person name="Pringle T.H."/>
            <person name="Taylor J."/>
            <person name="Jones R.C."/>
            <person name="Nixon B."/>
            <person name="Dacheux J.L."/>
            <person name="Niwa H."/>
            <person name="Sekita Y."/>
            <person name="Huang X."/>
            <person name="Stark A."/>
            <person name="Kheradpour P."/>
            <person name="Kellis M."/>
            <person name="Flicek P."/>
            <person name="Chen Y."/>
            <person name="Webber C."/>
            <person name="Hardison R."/>
            <person name="Nelson J."/>
            <person name="Hallsworth-Pepin K."/>
            <person name="Delehaunty K."/>
            <person name="Markovic C."/>
            <person name="Minx P."/>
            <person name="Feng Y."/>
            <person name="Kremitzki C."/>
            <person name="Mitreva M."/>
            <person name="Glasscock J."/>
            <person name="Wylie T."/>
            <person name="Wohldmann P."/>
            <person name="Thiru P."/>
            <person name="Nhan M.N."/>
            <person name="Pohl C.S."/>
            <person name="Smith S.M."/>
            <person name="Hou S."/>
            <person name="Nefedov M."/>
            <person name="de Jong P.J."/>
            <person name="Renfree M.B."/>
            <person name="Mardis E.R."/>
            <person name="Wilson R.K."/>
        </authorList>
    </citation>
    <scope>NUCLEOTIDE SEQUENCE [LARGE SCALE GENOMIC DNA]</scope>
    <source>
        <strain evidence="25 26">Glennie</strain>
    </source>
</reference>
<sequence length="1178" mass="129968">MGVSAGQRSSHPLLQLLATGLLYYCEAFNIDLQGAKIFSGPSAEQFGYSVQQFVNPEGKWLLVGSPWSGFPNNRMGDIYGCPVDSSSDTCKKLNLHNSTGNPGVTEIKTNMSLGLTLTRNDGSGGFVTCGPLWAQQCGNQYYTKGICSHVSPSFQVLKSFAPAVEDCPSFIDVVVVCDESNSIYPWNAVKNFLEKFVQGLDIGPTKTQVGLIQYGNEPRVVFNMNKFKTKEEMVQETSRTNQNGGSLTNTFKAIEFARQNAFSLASGGRPHATKVMVVVTDGESHDGSNLKKVIDQCEQDNIIRFGIAVLGYLLRNELDTKNLITEIKAIASSPTEKYFFNVSDEAALLEKAGTLGERIFSIEGTAQGGDNFQLEMSQVGFSADYSPQNGPVMLGAVGAYSWSGTMFWKTSQGFSAFPKQAFEKILQDKNHSSYLGYSLATLSTENAIHYVAGAPRSNYTGQVVVYSINEQGNVTVIQSHRGDQIGSYFGSVVCSVDVDKNGITDVLLVGAPMYMNDLKKEEGKVYLFSISKGILGQHQFLEGPAGLENARFGSAIASVSDVNLDGFNDAIIGSPLENENSGAVYIYNGFQKTIRTKYSQKILGSDPAFKQPLQYFGRSVDGYEDLNDDSITDVAVGAFGKVVQFWSQGIASVSVEAIFQPDKISLLKRNAEIGLSLCFSANFRPKEKSNQVDIVYNATLDADRFSSRVTSRGLFKENHDRNIHNNFRVIEELTCSKHSIIIQEPSDVVNALTLRVDLTLRNPGSNPALDTFSESTKEFSIPFTKECGQDGVCSSDLVLEVQQTPAAQKQPYIVSSQNRMLTFVVTLTNKKESAYNVRIHANFSHNLFYSFFKSMDVTEVSCQDDSTRHSLICKVGYPAVETNQKVSFAISFDFNLQNLQKEALLNFWALSESQEENEADNKVVFSTSLQYDAEIHITRSTSMNFYEVLSEGTVPSIVNNFDEIGPEFNFSLKVSSGSVPMSIALVTIRLPRFSKAQNPLIYLTAIHTDQDGDVSCTAETNPLNIGQKPFPTSFKKENFRELNELNCRTMSCITIDCVIKNLEVKMDYFVNVSTRIWNGTFAASTFQTIKLEAEAEINTYDPQIYVIEEKSVTIPLTIMKPHEKAEVPKGVVVGSTIAGLLLLLALSTLLWKLGFFKRKYEKMMKNPEEADETTELGS</sequence>
<evidence type="ECO:0000256" key="12">
    <source>
        <dbReference type="ARBA" id="ARBA00023136"/>
    </source>
</evidence>
<dbReference type="SMART" id="SM00327">
    <property type="entry name" value="VWA"/>
    <property type="match status" value="1"/>
</dbReference>
<evidence type="ECO:0000256" key="11">
    <source>
        <dbReference type="ARBA" id="ARBA00023037"/>
    </source>
</evidence>
<dbReference type="FunFam" id="3.40.50.410:FF:000012">
    <property type="entry name" value="Integrin, alpha 10"/>
    <property type="match status" value="1"/>
</dbReference>
<keyword evidence="15" id="KW-0325">Glycoprotein</keyword>
<dbReference type="GO" id="GO:0001540">
    <property type="term" value="F:amyloid-beta binding"/>
    <property type="evidence" value="ECO:0007669"/>
    <property type="project" value="Ensembl"/>
</dbReference>
<dbReference type="AlphaFoldDB" id="F7FJG0"/>
<dbReference type="GeneID" id="100076348"/>
<feature type="repeat" description="FG-GAP" evidence="22">
    <location>
        <begin position="538"/>
        <end position="596"/>
    </location>
</feature>
<keyword evidence="3 23" id="KW-0812">Transmembrane</keyword>
<dbReference type="eggNOG" id="KOG3637">
    <property type="taxonomic scope" value="Eukaryota"/>
</dbReference>
<dbReference type="HOGENOM" id="CLU_030345_0_0_1"/>
<keyword evidence="4" id="KW-0479">Metal-binding</keyword>
<keyword evidence="12 23" id="KW-0472">Membrane</keyword>
<dbReference type="KEGG" id="oaa:100076348"/>
<evidence type="ECO:0000256" key="7">
    <source>
        <dbReference type="ARBA" id="ARBA00022837"/>
    </source>
</evidence>
<gene>
    <name evidence="25" type="primary">ITGA2</name>
</gene>
<dbReference type="STRING" id="9258.ENSOANP00000017749"/>
<evidence type="ECO:0000256" key="16">
    <source>
        <dbReference type="ARBA" id="ARBA00063497"/>
    </source>
</evidence>
<dbReference type="InParanoid" id="F7FJG0"/>
<name>F7FJG0_ORNAN</name>
<dbReference type="InterPro" id="IPR036465">
    <property type="entry name" value="vWFA_dom_sf"/>
</dbReference>
<reference evidence="25" key="3">
    <citation type="submission" date="2025-09" db="UniProtKB">
        <authorList>
            <consortium name="Ensembl"/>
        </authorList>
    </citation>
    <scope>IDENTIFICATION</scope>
    <source>
        <strain evidence="25">Glennie</strain>
    </source>
</reference>
<dbReference type="Gene3D" id="3.40.50.410">
    <property type="entry name" value="von Willebrand factor, type A domain"/>
    <property type="match status" value="1"/>
</dbReference>
<dbReference type="CDD" id="cd01469">
    <property type="entry name" value="vWA_integrins_alpha_subunit"/>
    <property type="match status" value="1"/>
</dbReference>
<dbReference type="Pfam" id="PF20805">
    <property type="entry name" value="Integrin_A_Ig_2"/>
    <property type="match status" value="1"/>
</dbReference>
<evidence type="ECO:0000256" key="3">
    <source>
        <dbReference type="ARBA" id="ARBA00022692"/>
    </source>
</evidence>
<dbReference type="Ensembl" id="ENSOANT00000017752.3">
    <property type="protein sequence ID" value="ENSOANP00000017749.3"/>
    <property type="gene ID" value="ENSOANG00000011203.3"/>
</dbReference>
<dbReference type="InterPro" id="IPR028994">
    <property type="entry name" value="Integrin_alpha_N"/>
</dbReference>
<dbReference type="GO" id="GO:0005925">
    <property type="term" value="C:focal adhesion"/>
    <property type="evidence" value="ECO:0007669"/>
    <property type="project" value="Ensembl"/>
</dbReference>
<dbReference type="PROSITE" id="PS51470">
    <property type="entry name" value="FG_GAP"/>
    <property type="match status" value="4"/>
</dbReference>
<dbReference type="InterPro" id="IPR048285">
    <property type="entry name" value="Integrin_alpha_Ig-like_2"/>
</dbReference>
<dbReference type="GO" id="GO:0033627">
    <property type="term" value="P:cell adhesion mediated by integrin"/>
    <property type="evidence" value="ECO:0007669"/>
    <property type="project" value="Ensembl"/>
</dbReference>
<dbReference type="GO" id="GO:0006929">
    <property type="term" value="P:substrate-dependent cell migration"/>
    <property type="evidence" value="ECO:0007669"/>
    <property type="project" value="Ensembl"/>
</dbReference>
<dbReference type="InterPro" id="IPR013517">
    <property type="entry name" value="FG-GAP"/>
</dbReference>
<dbReference type="SUPFAM" id="SSF69318">
    <property type="entry name" value="Integrin alpha N-terminal domain"/>
    <property type="match status" value="1"/>
</dbReference>
<evidence type="ECO:0000313" key="25">
    <source>
        <dbReference type="Ensembl" id="ENSOANP00000017749.3"/>
    </source>
</evidence>
<dbReference type="PANTHER" id="PTHR23220:SF23">
    <property type="entry name" value="INTEGRIN ALPHA-2"/>
    <property type="match status" value="1"/>
</dbReference>
<dbReference type="Pfam" id="PF20806">
    <property type="entry name" value="Integrin_A_Ig_3"/>
    <property type="match status" value="1"/>
</dbReference>
<protein>
    <recommendedName>
        <fullName evidence="17">Integrin alpha-2</fullName>
    </recommendedName>
    <alternativeName>
        <fullName evidence="20">CD49 antigen-like family member B</fullName>
    </alternativeName>
    <alternativeName>
        <fullName evidence="18">Collagen receptor</fullName>
    </alternativeName>
    <alternativeName>
        <fullName evidence="21">Platelet membrane glycoprotein Ia</fullName>
    </alternativeName>
    <alternativeName>
        <fullName evidence="19">VLA-2 subunit alpha</fullName>
    </alternativeName>
</protein>
<dbReference type="SMART" id="SM00191">
    <property type="entry name" value="Int_alpha"/>
    <property type="match status" value="5"/>
</dbReference>
<keyword evidence="13" id="KW-1015">Disulfide bond</keyword>
<evidence type="ECO:0000256" key="21">
    <source>
        <dbReference type="ARBA" id="ARBA00081841"/>
    </source>
</evidence>
<dbReference type="GO" id="GO:0046872">
    <property type="term" value="F:metal ion binding"/>
    <property type="evidence" value="ECO:0007669"/>
    <property type="project" value="UniProtKB-KW"/>
</dbReference>
<comment type="similarity">
    <text evidence="2 23">Belongs to the integrin alpha chain family.</text>
</comment>
<evidence type="ECO:0000256" key="1">
    <source>
        <dbReference type="ARBA" id="ARBA00004479"/>
    </source>
</evidence>
<evidence type="ECO:0000256" key="8">
    <source>
        <dbReference type="ARBA" id="ARBA00022842"/>
    </source>
</evidence>
<evidence type="ECO:0000256" key="23">
    <source>
        <dbReference type="RuleBase" id="RU003762"/>
    </source>
</evidence>
<keyword evidence="10 23" id="KW-1133">Transmembrane helix</keyword>
<proteinExistence type="inferred from homology"/>
<dbReference type="GO" id="GO:0098639">
    <property type="term" value="F:collagen binding involved in cell-matrix adhesion"/>
    <property type="evidence" value="ECO:0007669"/>
    <property type="project" value="Ensembl"/>
</dbReference>
<dbReference type="GO" id="GO:0038023">
    <property type="term" value="F:signaling receptor activity"/>
    <property type="evidence" value="ECO:0000318"/>
    <property type="project" value="GO_Central"/>
</dbReference>
<dbReference type="GeneTree" id="ENSGT00940000156303"/>
<dbReference type="GO" id="GO:0034666">
    <property type="term" value="C:integrin alpha2-beta1 complex"/>
    <property type="evidence" value="ECO:0000318"/>
    <property type="project" value="GO_Central"/>
</dbReference>
<dbReference type="GO" id="GO:0098609">
    <property type="term" value="P:cell-cell adhesion"/>
    <property type="evidence" value="ECO:0000318"/>
    <property type="project" value="GO_Central"/>
</dbReference>
<feature type="transmembrane region" description="Helical" evidence="23">
    <location>
        <begin position="1131"/>
        <end position="1155"/>
    </location>
</feature>
<dbReference type="RefSeq" id="XP_028927295.1">
    <property type="nucleotide sequence ID" value="XM_029071462.2"/>
</dbReference>
<evidence type="ECO:0000256" key="10">
    <source>
        <dbReference type="ARBA" id="ARBA00022989"/>
    </source>
</evidence>
<keyword evidence="9 23" id="KW-0130">Cell adhesion</keyword>
<dbReference type="GO" id="GO:0038064">
    <property type="term" value="F:collagen receptor activity"/>
    <property type="evidence" value="ECO:0007669"/>
    <property type="project" value="Ensembl"/>
</dbReference>
<evidence type="ECO:0000256" key="6">
    <source>
        <dbReference type="ARBA" id="ARBA00022737"/>
    </source>
</evidence>
<feature type="repeat" description="FG-GAP" evidence="22">
    <location>
        <begin position="600"/>
        <end position="662"/>
    </location>
</feature>
<dbReference type="OMA" id="IQYASQW"/>
<dbReference type="SUPFAM" id="SSF69179">
    <property type="entry name" value="Integrin domains"/>
    <property type="match status" value="3"/>
</dbReference>
<dbReference type="Bgee" id="ENSOANG00000011203">
    <property type="expression patterns" value="Expressed in ovary and 3 other cell types or tissues"/>
</dbReference>
<dbReference type="InterPro" id="IPR013519">
    <property type="entry name" value="Int_alpha_beta-p"/>
</dbReference>
<dbReference type="Gene3D" id="2.130.10.130">
    <property type="entry name" value="Integrin alpha, N-terminal"/>
    <property type="match status" value="1"/>
</dbReference>
<keyword evidence="7" id="KW-0106">Calcium</keyword>
<dbReference type="FunCoup" id="F7FJG0">
    <property type="interactions" value="1105"/>
</dbReference>
<comment type="subcellular location">
    <subcellularLocation>
        <location evidence="1 23">Membrane</location>
        <topology evidence="1 23">Single-pass type I membrane protein</topology>
    </subcellularLocation>
</comment>
<keyword evidence="14 23" id="KW-0675">Receptor</keyword>
<comment type="subunit">
    <text evidence="16">Heterodimer of an alpha and a beta subunit. Alpha-2 associates with beta-1. Interacts with HPS5 and RAB21.</text>
</comment>
<evidence type="ECO:0000256" key="5">
    <source>
        <dbReference type="ARBA" id="ARBA00022729"/>
    </source>
</evidence>
<evidence type="ECO:0000256" key="18">
    <source>
        <dbReference type="ARBA" id="ARBA00077193"/>
    </source>
</evidence>
<feature type="domain" description="VWFA" evidence="24">
    <location>
        <begin position="172"/>
        <end position="359"/>
    </location>
</feature>
<dbReference type="PROSITE" id="PS00242">
    <property type="entry name" value="INTEGRIN_ALPHA"/>
    <property type="match status" value="1"/>
</dbReference>
<keyword evidence="11 23" id="KW-0401">Integrin</keyword>
<dbReference type="GO" id="GO:0007229">
    <property type="term" value="P:integrin-mediated signaling pathway"/>
    <property type="evidence" value="ECO:0000318"/>
    <property type="project" value="GO_Central"/>
</dbReference>
<organism evidence="25 26">
    <name type="scientific">Ornithorhynchus anatinus</name>
    <name type="common">Duckbill platypus</name>
    <dbReference type="NCBI Taxonomy" id="9258"/>
    <lineage>
        <taxon>Eukaryota</taxon>
        <taxon>Metazoa</taxon>
        <taxon>Chordata</taxon>
        <taxon>Craniata</taxon>
        <taxon>Vertebrata</taxon>
        <taxon>Euteleostomi</taxon>
        <taxon>Mammalia</taxon>
        <taxon>Monotremata</taxon>
        <taxon>Ornithorhynchidae</taxon>
        <taxon>Ornithorhynchus</taxon>
    </lineage>
</organism>
<feature type="repeat" description="FG-GAP" evidence="22">
    <location>
        <begin position="32"/>
        <end position="90"/>
    </location>
</feature>
<dbReference type="Pfam" id="PF00092">
    <property type="entry name" value="VWA"/>
    <property type="match status" value="1"/>
</dbReference>
<dbReference type="Gene3D" id="2.60.40.1530">
    <property type="entry name" value="ntegrin, alpha v. Chain A, domain 4"/>
    <property type="match status" value="1"/>
</dbReference>